<evidence type="ECO:0008006" key="3">
    <source>
        <dbReference type="Google" id="ProtNLM"/>
    </source>
</evidence>
<dbReference type="RefSeq" id="WP_027275551.1">
    <property type="nucleotide sequence ID" value="NZ_BRLH01000015.1"/>
</dbReference>
<name>A0AAV5N941_9GAMM</name>
<organism evidence="1 2">
    <name type="scientific">Leminorella grimontii</name>
    <dbReference type="NCBI Taxonomy" id="82981"/>
    <lineage>
        <taxon>Bacteria</taxon>
        <taxon>Pseudomonadati</taxon>
        <taxon>Pseudomonadota</taxon>
        <taxon>Gammaproteobacteria</taxon>
        <taxon>Enterobacterales</taxon>
        <taxon>Budviciaceae</taxon>
        <taxon>Leminorella</taxon>
    </lineage>
</organism>
<reference evidence="1" key="1">
    <citation type="submission" date="2022-06" db="EMBL/GenBank/DDBJ databases">
        <title>Draft genome sequences of Leminorella grimontii str. JCM5902.</title>
        <authorList>
            <person name="Wakabayashi Y."/>
            <person name="Kojima K."/>
        </authorList>
    </citation>
    <scope>NUCLEOTIDE SEQUENCE</scope>
    <source>
        <strain evidence="1">JCM 5902</strain>
    </source>
</reference>
<sequence length="107" mass="12258">MWHKLKVDNVSGIDKTVGEFTVWMVGILPYAKMKIKIHEDQNGFYSGVTDVAIKRKYDGYPEWAGGSGKTIEEALENTIKAFNEMLKEDCISILTEEDIEYAEWSDF</sequence>
<gene>
    <name evidence="1" type="ORF">SOASR030_35400</name>
</gene>
<keyword evidence="2" id="KW-1185">Reference proteome</keyword>
<accession>A0AAV5N941</accession>
<protein>
    <recommendedName>
        <fullName evidence="3">HicB-like antitoxin of toxin-antitoxin system domain-containing protein</fullName>
    </recommendedName>
</protein>
<proteinExistence type="predicted"/>
<dbReference type="AlphaFoldDB" id="A0AAV5N941"/>
<evidence type="ECO:0000313" key="2">
    <source>
        <dbReference type="Proteomes" id="UP001058124"/>
    </source>
</evidence>
<evidence type="ECO:0000313" key="1">
    <source>
        <dbReference type="EMBL" id="GKX57428.1"/>
    </source>
</evidence>
<dbReference type="Proteomes" id="UP001058124">
    <property type="component" value="Unassembled WGS sequence"/>
</dbReference>
<dbReference type="EMBL" id="BRLH01000015">
    <property type="protein sequence ID" value="GKX57428.1"/>
    <property type="molecule type" value="Genomic_DNA"/>
</dbReference>
<comment type="caution">
    <text evidence="1">The sequence shown here is derived from an EMBL/GenBank/DDBJ whole genome shotgun (WGS) entry which is preliminary data.</text>
</comment>